<feature type="region of interest" description="Disordered" evidence="9">
    <location>
        <begin position="133"/>
        <end position="184"/>
    </location>
</feature>
<dbReference type="InParanoid" id="A0A7J7DYH6"/>
<comment type="subcellular location">
    <subcellularLocation>
        <location evidence="1">Nucleus</location>
    </subcellularLocation>
</comment>
<keyword evidence="2" id="KW-0479">Metal-binding</keyword>
<keyword evidence="4" id="KW-0862">Zinc</keyword>
<dbReference type="PROSITE" id="PS50157">
    <property type="entry name" value="ZINC_FINGER_C2H2_2"/>
    <property type="match status" value="1"/>
</dbReference>
<keyword evidence="3 8" id="KW-0863">Zinc-finger</keyword>
<protein>
    <submittedName>
        <fullName evidence="11">Transcriptional regulator superman protein</fullName>
    </submittedName>
</protein>
<evidence type="ECO:0000259" key="10">
    <source>
        <dbReference type="PROSITE" id="PS50157"/>
    </source>
</evidence>
<evidence type="ECO:0000256" key="8">
    <source>
        <dbReference type="PROSITE-ProRule" id="PRU00042"/>
    </source>
</evidence>
<dbReference type="AlphaFoldDB" id="A0A7J7DYH6"/>
<dbReference type="PROSITE" id="PS00028">
    <property type="entry name" value="ZINC_FINGER_C2H2_1"/>
    <property type="match status" value="1"/>
</dbReference>
<dbReference type="SMART" id="SM00355">
    <property type="entry name" value="ZnF_C2H2"/>
    <property type="match status" value="1"/>
</dbReference>
<feature type="region of interest" description="Disordered" evidence="9">
    <location>
        <begin position="1"/>
        <end position="44"/>
    </location>
</feature>
<reference evidence="11 12" key="1">
    <citation type="journal article" date="2020" name="Nat. Commun.">
        <title>Genome of Tripterygium wilfordii and identification of cytochrome P450 involved in triptolide biosynthesis.</title>
        <authorList>
            <person name="Tu L."/>
            <person name="Su P."/>
            <person name="Zhang Z."/>
            <person name="Gao L."/>
            <person name="Wang J."/>
            <person name="Hu T."/>
            <person name="Zhou J."/>
            <person name="Zhang Y."/>
            <person name="Zhao Y."/>
            <person name="Liu Y."/>
            <person name="Song Y."/>
            <person name="Tong Y."/>
            <person name="Lu Y."/>
            <person name="Yang J."/>
            <person name="Xu C."/>
            <person name="Jia M."/>
            <person name="Peters R.J."/>
            <person name="Huang L."/>
            <person name="Gao W."/>
        </authorList>
    </citation>
    <scope>NUCLEOTIDE SEQUENCE [LARGE SCALE GENOMIC DNA]</scope>
    <source>
        <strain evidence="12">cv. XIE 37</strain>
        <tissue evidence="11">Leaf</tissue>
    </source>
</reference>
<organism evidence="11 12">
    <name type="scientific">Tripterygium wilfordii</name>
    <name type="common">Thunder God vine</name>
    <dbReference type="NCBI Taxonomy" id="458696"/>
    <lineage>
        <taxon>Eukaryota</taxon>
        <taxon>Viridiplantae</taxon>
        <taxon>Streptophyta</taxon>
        <taxon>Embryophyta</taxon>
        <taxon>Tracheophyta</taxon>
        <taxon>Spermatophyta</taxon>
        <taxon>Magnoliopsida</taxon>
        <taxon>eudicotyledons</taxon>
        <taxon>Gunneridae</taxon>
        <taxon>Pentapetalae</taxon>
        <taxon>rosids</taxon>
        <taxon>fabids</taxon>
        <taxon>Celastrales</taxon>
        <taxon>Celastraceae</taxon>
        <taxon>Tripterygium</taxon>
    </lineage>
</organism>
<dbReference type="InterPro" id="IPR036236">
    <property type="entry name" value="Znf_C2H2_sf"/>
</dbReference>
<evidence type="ECO:0000256" key="5">
    <source>
        <dbReference type="ARBA" id="ARBA00023015"/>
    </source>
</evidence>
<evidence type="ECO:0000256" key="3">
    <source>
        <dbReference type="ARBA" id="ARBA00022771"/>
    </source>
</evidence>
<dbReference type="Proteomes" id="UP000593562">
    <property type="component" value="Unassembled WGS sequence"/>
</dbReference>
<keyword evidence="6" id="KW-0804">Transcription</keyword>
<keyword evidence="7" id="KW-0539">Nucleus</keyword>
<gene>
    <name evidence="11" type="ORF">HS088_TW02G00439</name>
</gene>
<sequence length="184" mass="20196">MENDQTRNPSSEDPKQKQQALITSSSSSSDDDDDQTSRGGGASQVAVVRSYECTFCKRGFSNAQALGGHMNIHRKDKAKMKQSSSPSSVDKNEDRSKRINWPWTNNLGGGATDDATTRQQFLNMPLFVSNLASSHHGHDKTNTGTSQLLDKDSKSSELDLELRLGPHPNPPHDDSSTTGTRKFF</sequence>
<evidence type="ECO:0000256" key="1">
    <source>
        <dbReference type="ARBA" id="ARBA00004123"/>
    </source>
</evidence>
<evidence type="ECO:0000256" key="7">
    <source>
        <dbReference type="ARBA" id="ARBA00023242"/>
    </source>
</evidence>
<comment type="caution">
    <text evidence="11">The sequence shown here is derived from an EMBL/GenBank/DDBJ whole genome shotgun (WGS) entry which is preliminary data.</text>
</comment>
<evidence type="ECO:0000313" key="11">
    <source>
        <dbReference type="EMBL" id="KAF5751425.1"/>
    </source>
</evidence>
<name>A0A7J7DYH6_TRIWF</name>
<accession>A0A7J7DYH6</accession>
<evidence type="ECO:0000256" key="2">
    <source>
        <dbReference type="ARBA" id="ARBA00022723"/>
    </source>
</evidence>
<feature type="compositionally biased region" description="Basic and acidic residues" evidence="9">
    <location>
        <begin position="149"/>
        <end position="175"/>
    </location>
</feature>
<dbReference type="InterPro" id="IPR052426">
    <property type="entry name" value="Plant_dev_regulator"/>
</dbReference>
<dbReference type="Gene3D" id="3.30.160.60">
    <property type="entry name" value="Classic Zinc Finger"/>
    <property type="match status" value="1"/>
</dbReference>
<keyword evidence="12" id="KW-1185">Reference proteome</keyword>
<dbReference type="InterPro" id="IPR013087">
    <property type="entry name" value="Znf_C2H2_type"/>
</dbReference>
<dbReference type="SUPFAM" id="SSF57667">
    <property type="entry name" value="beta-beta-alpha zinc fingers"/>
    <property type="match status" value="1"/>
</dbReference>
<keyword evidence="5" id="KW-0805">Transcription regulation</keyword>
<feature type="region of interest" description="Disordered" evidence="9">
    <location>
        <begin position="75"/>
        <end position="109"/>
    </location>
</feature>
<feature type="domain" description="C2H2-type" evidence="10">
    <location>
        <begin position="51"/>
        <end position="78"/>
    </location>
</feature>
<proteinExistence type="predicted"/>
<evidence type="ECO:0000313" key="12">
    <source>
        <dbReference type="Proteomes" id="UP000593562"/>
    </source>
</evidence>
<dbReference type="EMBL" id="JAAARO010000002">
    <property type="protein sequence ID" value="KAF5751425.1"/>
    <property type="molecule type" value="Genomic_DNA"/>
</dbReference>
<dbReference type="OrthoDB" id="780709at2759"/>
<dbReference type="Pfam" id="PF13912">
    <property type="entry name" value="zf-C2H2_6"/>
    <property type="match status" value="1"/>
</dbReference>
<dbReference type="PANTHER" id="PTHR45801">
    <property type="entry name" value="OS07G0101800 PROTEIN"/>
    <property type="match status" value="1"/>
</dbReference>
<dbReference type="GO" id="GO:0008270">
    <property type="term" value="F:zinc ion binding"/>
    <property type="evidence" value="ECO:0007669"/>
    <property type="project" value="UniProtKB-KW"/>
</dbReference>
<dbReference type="PANTHER" id="PTHR45801:SF111">
    <property type="entry name" value="C2H2 AND C2HC ZINC FINGERS SUPERFAMILY PROTEIN"/>
    <property type="match status" value="1"/>
</dbReference>
<evidence type="ECO:0000256" key="9">
    <source>
        <dbReference type="SAM" id="MobiDB-lite"/>
    </source>
</evidence>
<evidence type="ECO:0000256" key="6">
    <source>
        <dbReference type="ARBA" id="ARBA00023163"/>
    </source>
</evidence>
<dbReference type="GO" id="GO:0005634">
    <property type="term" value="C:nucleus"/>
    <property type="evidence" value="ECO:0007669"/>
    <property type="project" value="UniProtKB-SubCell"/>
</dbReference>
<evidence type="ECO:0000256" key="4">
    <source>
        <dbReference type="ARBA" id="ARBA00022833"/>
    </source>
</evidence>